<dbReference type="InterPro" id="IPR051837">
    <property type="entry name" value="SortingNexin/PXDomain-PKLike"/>
</dbReference>
<keyword evidence="2" id="KW-0963">Cytoplasm</keyword>
<gene>
    <name evidence="5" type="ORF">GQ26_0061330</name>
</gene>
<dbReference type="HOGENOM" id="CLU_018250_1_0_1"/>
<dbReference type="GO" id="GO:0045022">
    <property type="term" value="P:early endosome to late endosome transport"/>
    <property type="evidence" value="ECO:0007669"/>
    <property type="project" value="TreeGrafter"/>
</dbReference>
<feature type="region of interest" description="Disordered" evidence="3">
    <location>
        <begin position="536"/>
        <end position="571"/>
    </location>
</feature>
<feature type="compositionally biased region" description="Basic and acidic residues" evidence="3">
    <location>
        <begin position="39"/>
        <end position="48"/>
    </location>
</feature>
<feature type="compositionally biased region" description="Low complexity" evidence="3">
    <location>
        <begin position="455"/>
        <end position="480"/>
    </location>
</feature>
<dbReference type="SMART" id="SM00313">
    <property type="entry name" value="PXA"/>
    <property type="match status" value="1"/>
</dbReference>
<dbReference type="PANTHER" id="PTHR22999">
    <property type="entry name" value="PX SERINE/THREONINE KINASE PXK"/>
    <property type="match status" value="1"/>
</dbReference>
<feature type="compositionally biased region" description="Basic and acidic residues" evidence="3">
    <location>
        <begin position="483"/>
        <end position="494"/>
    </location>
</feature>
<sequence>MTTSLPRRGPSPFNPGATTSQPKSSNVSYAFQQPSRTKSRTENRRNIPDTESNDTSGDKNAVALIRRVLCPDVSAYGSSPPRPLQELLPPLTSSNDVDLQLYALIAVIIKEFVYSWYAKITPDHVFVDEVLQLIAHCTRALEQRLRRVDVGQLVLDEVTGLVQAHITAQGSDLVAVKPSAREIYHNLNPHPGLSPVPKVSTVSQLSEQQENENLYRHLLAQSVLAVLLPTEDLENVCLRTLVEDVLSDLILGNQRDSEATSTIGQSLDAVAEASRLERFGLLSEDGNETKNAQKHSQSMASLWLWKILYSVYLAYVTMRFIIGGLLHTALSNPEATATEMLQTDPVTTTKATNQPGPCRPVLSYRAFGLISQLMGVPQKMPWLNGSLSLIQSLLSTGPGKIGGPGSVLDRYLRDLISTYVLTPTILPVLLFTVRTTLFPSNARPSSVSTNNNIVGQQPSQPNNNVPPSIQQQQQGQSSNGTDHQTDIDKLDTKDASTPVPGDSTPSPSEIATIKRQCATDILSLIPEPIARAFFRGSADDTTNDRNETSHGEIPPSTTKSSSHDSTTAAHTDEEELLEAIESDLLDPFSDAYCNKHLIYAIVELVLIRLIPELSEQTISSELPNCIQE</sequence>
<dbReference type="eggNOG" id="ENOG502T5Y7">
    <property type="taxonomic scope" value="Eukaryota"/>
</dbReference>
<evidence type="ECO:0000313" key="5">
    <source>
        <dbReference type="EMBL" id="KFX50840.1"/>
    </source>
</evidence>
<reference evidence="5" key="2">
    <citation type="journal article" date="2014" name="PLoS Genet.">
        <title>Signature gene expression reveals novel clues to the molecular mechanisms of dimorphic transition in Penicillium marneffei.</title>
        <authorList>
            <person name="Yang E."/>
            <person name="Wang G."/>
            <person name="Cai J."/>
            <person name="Woo P.C."/>
            <person name="Lau S.K."/>
            <person name="Yuen K.-Y."/>
            <person name="Chow W.-N."/>
            <person name="Lin X."/>
        </authorList>
    </citation>
    <scope>NUCLEOTIDE SEQUENCE</scope>
    <source>
        <strain evidence="5">PM1</strain>
    </source>
</reference>
<evidence type="ECO:0000259" key="4">
    <source>
        <dbReference type="PROSITE" id="PS51207"/>
    </source>
</evidence>
<proteinExistence type="predicted"/>
<feature type="domain" description="PXA" evidence="4">
    <location>
        <begin position="94"/>
        <end position="267"/>
    </location>
</feature>
<feature type="region of interest" description="Disordered" evidence="3">
    <location>
        <begin position="441"/>
        <end position="511"/>
    </location>
</feature>
<name>A0A093VF93_TALMA</name>
<dbReference type="EMBL" id="JPOX01000006">
    <property type="protein sequence ID" value="KFX50840.1"/>
    <property type="molecule type" value="Genomic_DNA"/>
</dbReference>
<feature type="region of interest" description="Disordered" evidence="3">
    <location>
        <begin position="1"/>
        <end position="58"/>
    </location>
</feature>
<feature type="compositionally biased region" description="Low complexity" evidence="3">
    <location>
        <begin position="556"/>
        <end position="569"/>
    </location>
</feature>
<evidence type="ECO:0000256" key="1">
    <source>
        <dbReference type="ARBA" id="ARBA00004496"/>
    </source>
</evidence>
<reference key="1">
    <citation type="journal article" date="2014" name="PLoS Genet.">
        <title>Signature Gene Expression Reveals Novel Clues to the Molecular Mechanisms of Dimorphic Transition in Penicillium marneffei.</title>
        <authorList>
            <person name="Yang E."/>
            <person name="Wang G."/>
            <person name="Cai J."/>
            <person name="Woo P.C."/>
            <person name="Lau S.K."/>
            <person name="Yuen K.-Y."/>
            <person name="Chow W.-N."/>
            <person name="Lin X."/>
        </authorList>
    </citation>
    <scope>NUCLEOTIDE SEQUENCE [LARGE SCALE GENOMIC DNA]</scope>
    <source>
        <strain>PM1</strain>
    </source>
</reference>
<dbReference type="GO" id="GO:0005770">
    <property type="term" value="C:late endosome"/>
    <property type="evidence" value="ECO:0007669"/>
    <property type="project" value="TreeGrafter"/>
</dbReference>
<dbReference type="PROSITE" id="PS51207">
    <property type="entry name" value="PXA"/>
    <property type="match status" value="1"/>
</dbReference>
<dbReference type="GO" id="GO:0035091">
    <property type="term" value="F:phosphatidylinositol binding"/>
    <property type="evidence" value="ECO:0007669"/>
    <property type="project" value="TreeGrafter"/>
</dbReference>
<organism evidence="5">
    <name type="scientific">Talaromyces marneffei PM1</name>
    <dbReference type="NCBI Taxonomy" id="1077442"/>
    <lineage>
        <taxon>Eukaryota</taxon>
        <taxon>Fungi</taxon>
        <taxon>Dikarya</taxon>
        <taxon>Ascomycota</taxon>
        <taxon>Pezizomycotina</taxon>
        <taxon>Eurotiomycetes</taxon>
        <taxon>Eurotiomycetidae</taxon>
        <taxon>Eurotiales</taxon>
        <taxon>Trichocomaceae</taxon>
        <taxon>Talaromyces</taxon>
        <taxon>Talaromyces sect. Talaromyces</taxon>
    </lineage>
</organism>
<dbReference type="PANTHER" id="PTHR22999:SF23">
    <property type="entry name" value="SORTING NEXIN-16"/>
    <property type="match status" value="1"/>
</dbReference>
<comment type="caution">
    <text evidence="5">The sequence shown here is derived from an EMBL/GenBank/DDBJ whole genome shotgun (WGS) entry which is preliminary data.</text>
</comment>
<dbReference type="InterPro" id="IPR003114">
    <property type="entry name" value="Phox_assoc"/>
</dbReference>
<feature type="compositionally biased region" description="Polar residues" evidence="3">
    <location>
        <begin position="16"/>
        <end position="36"/>
    </location>
</feature>
<dbReference type="Pfam" id="PF02194">
    <property type="entry name" value="PXA"/>
    <property type="match status" value="1"/>
</dbReference>
<accession>A0A093VF93</accession>
<dbReference type="GO" id="GO:0005769">
    <property type="term" value="C:early endosome"/>
    <property type="evidence" value="ECO:0007669"/>
    <property type="project" value="TreeGrafter"/>
</dbReference>
<protein>
    <submittedName>
        <fullName evidence="5">PXA domain protein 1</fullName>
    </submittedName>
</protein>
<evidence type="ECO:0000256" key="3">
    <source>
        <dbReference type="SAM" id="MobiDB-lite"/>
    </source>
</evidence>
<comment type="subcellular location">
    <subcellularLocation>
        <location evidence="1">Cytoplasm</location>
    </subcellularLocation>
</comment>
<dbReference type="AlphaFoldDB" id="A0A093VF93"/>
<evidence type="ECO:0000256" key="2">
    <source>
        <dbReference type="ARBA" id="ARBA00022490"/>
    </source>
</evidence>
<feature type="compositionally biased region" description="Polar residues" evidence="3">
    <location>
        <begin position="441"/>
        <end position="454"/>
    </location>
</feature>